<evidence type="ECO:0000313" key="3">
    <source>
        <dbReference type="EMBL" id="MDJ1503659.1"/>
    </source>
</evidence>
<evidence type="ECO:0000256" key="1">
    <source>
        <dbReference type="SAM" id="Phobius"/>
    </source>
</evidence>
<evidence type="ECO:0000259" key="2">
    <source>
        <dbReference type="Pfam" id="PF26604"/>
    </source>
</evidence>
<keyword evidence="1" id="KW-0812">Transmembrane</keyword>
<protein>
    <recommendedName>
        <fullName evidence="2">CBU-0592-like domain-containing protein</fullName>
    </recommendedName>
</protein>
<gene>
    <name evidence="3" type="ORF">QNI22_23545</name>
</gene>
<feature type="transmembrane region" description="Helical" evidence="1">
    <location>
        <begin position="40"/>
        <end position="57"/>
    </location>
</feature>
<dbReference type="AlphaFoldDB" id="A0AAE3R929"/>
<comment type="caution">
    <text evidence="3">The sequence shown here is derived from an EMBL/GenBank/DDBJ whole genome shotgun (WGS) entry which is preliminary data.</text>
</comment>
<keyword evidence="1" id="KW-1133">Transmembrane helix</keyword>
<name>A0AAE3R929_9BACT</name>
<dbReference type="RefSeq" id="WP_314514275.1">
    <property type="nucleotide sequence ID" value="NZ_JASJOU010000009.1"/>
</dbReference>
<dbReference type="NCBIfam" id="NF047864">
    <property type="entry name" value="CBU_0592_membra"/>
    <property type="match status" value="1"/>
</dbReference>
<reference evidence="3" key="1">
    <citation type="submission" date="2023-05" db="EMBL/GenBank/DDBJ databases">
        <authorList>
            <person name="Zhang X."/>
        </authorList>
    </citation>
    <scope>NUCLEOTIDE SEQUENCE</scope>
    <source>
        <strain evidence="3">BD1B2-1</strain>
    </source>
</reference>
<keyword evidence="1" id="KW-0472">Membrane</keyword>
<feature type="transmembrane region" description="Helical" evidence="1">
    <location>
        <begin position="12"/>
        <end position="28"/>
    </location>
</feature>
<dbReference type="InterPro" id="IPR058058">
    <property type="entry name" value="CBU_0592-like"/>
</dbReference>
<keyword evidence="4" id="KW-1185">Reference proteome</keyword>
<evidence type="ECO:0000313" key="4">
    <source>
        <dbReference type="Proteomes" id="UP001232063"/>
    </source>
</evidence>
<dbReference type="Proteomes" id="UP001232063">
    <property type="component" value="Unassembled WGS sequence"/>
</dbReference>
<dbReference type="Pfam" id="PF26604">
    <property type="entry name" value="CBU_0592"/>
    <property type="match status" value="1"/>
</dbReference>
<proteinExistence type="predicted"/>
<organism evidence="3 4">
    <name type="scientific">Xanthocytophaga agilis</name>
    <dbReference type="NCBI Taxonomy" id="3048010"/>
    <lineage>
        <taxon>Bacteria</taxon>
        <taxon>Pseudomonadati</taxon>
        <taxon>Bacteroidota</taxon>
        <taxon>Cytophagia</taxon>
        <taxon>Cytophagales</taxon>
        <taxon>Rhodocytophagaceae</taxon>
        <taxon>Xanthocytophaga</taxon>
    </lineage>
</organism>
<sequence length="92" mass="10656">MYQTNLKLIFDILGWFGALLFLISYFLLISKRWTSTSYPFHLCNILGGILVGVSAIYDISYPSAFINITWTLIALYGLYQDQIKNSSSRFWK</sequence>
<dbReference type="EMBL" id="JASJOU010000009">
    <property type="protein sequence ID" value="MDJ1503659.1"/>
    <property type="molecule type" value="Genomic_DNA"/>
</dbReference>
<feature type="domain" description="CBU-0592-like" evidence="2">
    <location>
        <begin position="10"/>
        <end position="80"/>
    </location>
</feature>
<accession>A0AAE3R929</accession>